<dbReference type="RefSeq" id="WP_344128238.1">
    <property type="nucleotide sequence ID" value="NZ_BAAALT010000042.1"/>
</dbReference>
<dbReference type="Proteomes" id="UP001500218">
    <property type="component" value="Unassembled WGS sequence"/>
</dbReference>
<organism evidence="1 2">
    <name type="scientific">Luedemannella flava</name>
    <dbReference type="NCBI Taxonomy" id="349316"/>
    <lineage>
        <taxon>Bacteria</taxon>
        <taxon>Bacillati</taxon>
        <taxon>Actinomycetota</taxon>
        <taxon>Actinomycetes</taxon>
        <taxon>Micromonosporales</taxon>
        <taxon>Micromonosporaceae</taxon>
        <taxon>Luedemannella</taxon>
    </lineage>
</organism>
<dbReference type="EMBL" id="BAAALT010000042">
    <property type="protein sequence ID" value="GAA1796404.1"/>
    <property type="molecule type" value="Genomic_DNA"/>
</dbReference>
<name>A0ABP4XW49_9ACTN</name>
<protein>
    <submittedName>
        <fullName evidence="1">Uncharacterized protein</fullName>
    </submittedName>
</protein>
<evidence type="ECO:0000313" key="2">
    <source>
        <dbReference type="Proteomes" id="UP001500218"/>
    </source>
</evidence>
<evidence type="ECO:0000313" key="1">
    <source>
        <dbReference type="EMBL" id="GAA1796404.1"/>
    </source>
</evidence>
<sequence length="222" mass="24385">MARLSASVAVQALVDRAGLGEPAAVEGGTAHVVRGDGLVRRVVVQTGKHDRWRLHWYVEIADDTFDPMLRPRWGGLRVEIVPRSAGAHHEGYRWPSSLERLDPLLVSEFRESVPDALGFCRDPRDLAGLLLDEGIVVRGSCRTLSPSGGARALVEALIVARHLGDGDLERRVLATLERRGAEMSSTGNTYRDEVGFFAEAFRRLVPVPLGDIARKGPLVLRR</sequence>
<accession>A0ABP4XW49</accession>
<comment type="caution">
    <text evidence="1">The sequence shown here is derived from an EMBL/GenBank/DDBJ whole genome shotgun (WGS) entry which is preliminary data.</text>
</comment>
<keyword evidence="2" id="KW-1185">Reference proteome</keyword>
<proteinExistence type="predicted"/>
<reference evidence="2" key="1">
    <citation type="journal article" date="2019" name="Int. J. Syst. Evol. Microbiol.">
        <title>The Global Catalogue of Microorganisms (GCM) 10K type strain sequencing project: providing services to taxonomists for standard genome sequencing and annotation.</title>
        <authorList>
            <consortium name="The Broad Institute Genomics Platform"/>
            <consortium name="The Broad Institute Genome Sequencing Center for Infectious Disease"/>
            <person name="Wu L."/>
            <person name="Ma J."/>
        </authorList>
    </citation>
    <scope>NUCLEOTIDE SEQUENCE [LARGE SCALE GENOMIC DNA]</scope>
    <source>
        <strain evidence="2">JCM 13250</strain>
    </source>
</reference>
<gene>
    <name evidence="1" type="ORF">GCM10009682_17660</name>
</gene>